<comment type="caution">
    <text evidence="2">The sequence shown here is derived from an EMBL/GenBank/DDBJ whole genome shotgun (WGS) entry which is preliminary data.</text>
</comment>
<organism evidence="2 3">
    <name type="scientific">Linum tenue</name>
    <dbReference type="NCBI Taxonomy" id="586396"/>
    <lineage>
        <taxon>Eukaryota</taxon>
        <taxon>Viridiplantae</taxon>
        <taxon>Streptophyta</taxon>
        <taxon>Embryophyta</taxon>
        <taxon>Tracheophyta</taxon>
        <taxon>Spermatophyta</taxon>
        <taxon>Magnoliopsida</taxon>
        <taxon>eudicotyledons</taxon>
        <taxon>Gunneridae</taxon>
        <taxon>Pentapetalae</taxon>
        <taxon>rosids</taxon>
        <taxon>fabids</taxon>
        <taxon>Malpighiales</taxon>
        <taxon>Linaceae</taxon>
        <taxon>Linum</taxon>
    </lineage>
</organism>
<protein>
    <submittedName>
        <fullName evidence="2">Uncharacterized protein</fullName>
    </submittedName>
</protein>
<sequence length="66" mass="7077">MVFLLVDSLRFSLVDGAGGVVYIHTEGILKSVVNNLLGKFSVSWPVMVAASFPTAARLLQDDALKV</sequence>
<evidence type="ECO:0000313" key="2">
    <source>
        <dbReference type="EMBL" id="CAI0421502.1"/>
    </source>
</evidence>
<dbReference type="EMBL" id="CAMGYJ010000005">
    <property type="protein sequence ID" value="CAI0421502.1"/>
    <property type="molecule type" value="Genomic_DNA"/>
</dbReference>
<evidence type="ECO:0000256" key="1">
    <source>
        <dbReference type="SAM" id="SignalP"/>
    </source>
</evidence>
<keyword evidence="3" id="KW-1185">Reference proteome</keyword>
<feature type="signal peptide" evidence="1">
    <location>
        <begin position="1"/>
        <end position="16"/>
    </location>
</feature>
<evidence type="ECO:0000313" key="3">
    <source>
        <dbReference type="Proteomes" id="UP001154282"/>
    </source>
</evidence>
<proteinExistence type="predicted"/>
<reference evidence="2" key="1">
    <citation type="submission" date="2022-08" db="EMBL/GenBank/DDBJ databases">
        <authorList>
            <person name="Gutierrez-Valencia J."/>
        </authorList>
    </citation>
    <scope>NUCLEOTIDE SEQUENCE</scope>
</reference>
<dbReference type="AlphaFoldDB" id="A0AAV0KIF4"/>
<name>A0AAV0KIF4_9ROSI</name>
<gene>
    <name evidence="2" type="ORF">LITE_LOCUS18769</name>
</gene>
<feature type="chain" id="PRO_5044009912" evidence="1">
    <location>
        <begin position="17"/>
        <end position="66"/>
    </location>
</feature>
<accession>A0AAV0KIF4</accession>
<keyword evidence="1" id="KW-0732">Signal</keyword>
<feature type="non-terminal residue" evidence="2">
    <location>
        <position position="66"/>
    </location>
</feature>
<dbReference type="Proteomes" id="UP001154282">
    <property type="component" value="Unassembled WGS sequence"/>
</dbReference>